<dbReference type="PANTHER" id="PTHR47739:SF1">
    <property type="entry name" value="TRNA1(VAL) (ADENINE(37)-N6)-METHYLTRANSFERASE"/>
    <property type="match status" value="1"/>
</dbReference>
<dbReference type="OrthoDB" id="5383291at2"/>
<dbReference type="GO" id="GO:0008757">
    <property type="term" value="F:S-adenosylmethionine-dependent methyltransferase activity"/>
    <property type="evidence" value="ECO:0007669"/>
    <property type="project" value="UniProtKB-ARBA"/>
</dbReference>
<feature type="domain" description="Methyltransferase small" evidence="3">
    <location>
        <begin position="38"/>
        <end position="162"/>
    </location>
</feature>
<dbReference type="EMBL" id="AGYA01000030">
    <property type="protein sequence ID" value="EKB55286.1"/>
    <property type="molecule type" value="Genomic_DNA"/>
</dbReference>
<dbReference type="eggNOG" id="COG4123">
    <property type="taxonomic scope" value="Bacteria"/>
</dbReference>
<dbReference type="InterPro" id="IPR002052">
    <property type="entry name" value="DNA_methylase_N6_adenine_CS"/>
</dbReference>
<dbReference type="PROSITE" id="PS00092">
    <property type="entry name" value="N6_MTASE"/>
    <property type="match status" value="1"/>
</dbReference>
<dbReference type="STRING" id="883096.HMPREF9699_01911"/>
<evidence type="ECO:0000313" key="5">
    <source>
        <dbReference type="Proteomes" id="UP000006085"/>
    </source>
</evidence>
<evidence type="ECO:0000313" key="4">
    <source>
        <dbReference type="EMBL" id="EKB55286.1"/>
    </source>
</evidence>
<evidence type="ECO:0000256" key="2">
    <source>
        <dbReference type="ARBA" id="ARBA00022691"/>
    </source>
</evidence>
<dbReference type="CDD" id="cd02440">
    <property type="entry name" value="AdoMet_MTases"/>
    <property type="match status" value="1"/>
</dbReference>
<proteinExistence type="predicted"/>
<keyword evidence="2" id="KW-0949">S-adenosyl-L-methionine</keyword>
<dbReference type="AlphaFoldDB" id="K1LL24"/>
<dbReference type="Pfam" id="PF05175">
    <property type="entry name" value="MTS"/>
    <property type="match status" value="1"/>
</dbReference>
<keyword evidence="5" id="KW-1185">Reference proteome</keyword>
<comment type="caution">
    <text evidence="4">The sequence shown here is derived from an EMBL/GenBank/DDBJ whole genome shotgun (WGS) entry which is preliminary data.</text>
</comment>
<dbReference type="SUPFAM" id="SSF53335">
    <property type="entry name" value="S-adenosyl-L-methionine-dependent methyltransferases"/>
    <property type="match status" value="1"/>
</dbReference>
<dbReference type="InterPro" id="IPR050210">
    <property type="entry name" value="tRNA_Adenine-N(6)_MTase"/>
</dbReference>
<dbReference type="InterPro" id="IPR029063">
    <property type="entry name" value="SAM-dependent_MTases_sf"/>
</dbReference>
<dbReference type="RefSeq" id="WP_002664389.1">
    <property type="nucleotide sequence ID" value="NZ_JH932293.1"/>
</dbReference>
<sequence>MKKRKPFYFQKFKIEQTHDVFAVGTDGVLLGALCGCENANTILEIGTGTGLISLMMAQRNPSARIHAVDIHLPAVNLAQHNFKHSPFAERLTATQADINTLTLHEKTACIVCNPPFFETNESEKHILARQQITLTYAQLIHFAANHLTETGLLSVIIPHQDTEKFITTCTEQALYLIRNIHIFGIRGGKEIRNIVEFSKKPRAPLHQDFVIEEMPRHYSAQYLEATKAFHQFRRECTKC</sequence>
<dbReference type="Proteomes" id="UP000006085">
    <property type="component" value="Unassembled WGS sequence"/>
</dbReference>
<dbReference type="InterPro" id="IPR007848">
    <property type="entry name" value="Small_mtfrase_dom"/>
</dbReference>
<organism evidence="4 5">
    <name type="scientific">Bergeyella zoohelcum ATCC 43767</name>
    <dbReference type="NCBI Taxonomy" id="883096"/>
    <lineage>
        <taxon>Bacteria</taxon>
        <taxon>Pseudomonadati</taxon>
        <taxon>Bacteroidota</taxon>
        <taxon>Flavobacteriia</taxon>
        <taxon>Flavobacteriales</taxon>
        <taxon>Weeksellaceae</taxon>
        <taxon>Bergeyella</taxon>
    </lineage>
</organism>
<name>K1LL24_9FLAO</name>
<dbReference type="PATRIC" id="fig|883096.3.peg.1960"/>
<dbReference type="HOGENOM" id="CLU_061983_0_0_10"/>
<gene>
    <name evidence="4" type="ORF">HMPREF9699_01911</name>
</gene>
<evidence type="ECO:0000256" key="1">
    <source>
        <dbReference type="ARBA" id="ARBA00022603"/>
    </source>
</evidence>
<dbReference type="Gene3D" id="3.40.50.150">
    <property type="entry name" value="Vaccinia Virus protein VP39"/>
    <property type="match status" value="1"/>
</dbReference>
<reference evidence="4 5" key="1">
    <citation type="submission" date="2012-07" db="EMBL/GenBank/DDBJ databases">
        <title>The Genome Sequence of Bergeyella zoohelcum ATCC 43767.</title>
        <authorList>
            <consortium name="The Broad Institute Genome Sequencing Platform"/>
            <person name="Earl A."/>
            <person name="Ward D."/>
            <person name="Feldgarden M."/>
            <person name="Gevers D."/>
            <person name="Huys G."/>
            <person name="Walker B."/>
            <person name="Young S.K."/>
            <person name="Zeng Q."/>
            <person name="Gargeya S."/>
            <person name="Fitzgerald M."/>
            <person name="Haas B."/>
            <person name="Abouelleil A."/>
            <person name="Alvarado L."/>
            <person name="Arachchi H.M."/>
            <person name="Berlin A.M."/>
            <person name="Chapman S.B."/>
            <person name="Goldberg J."/>
            <person name="Griggs A."/>
            <person name="Gujja S."/>
            <person name="Hansen M."/>
            <person name="Howarth C."/>
            <person name="Imamovic A."/>
            <person name="Larimer J."/>
            <person name="McCowen C."/>
            <person name="Montmayeur A."/>
            <person name="Murphy C."/>
            <person name="Neiman D."/>
            <person name="Pearson M."/>
            <person name="Priest M."/>
            <person name="Roberts A."/>
            <person name="Saif S."/>
            <person name="Shea T."/>
            <person name="Sisk P."/>
            <person name="Sykes S."/>
            <person name="Wortman J."/>
            <person name="Nusbaum C."/>
            <person name="Birren B."/>
        </authorList>
    </citation>
    <scope>NUCLEOTIDE SEQUENCE [LARGE SCALE GENOMIC DNA]</scope>
    <source>
        <strain evidence="4 5">ATCC 43767</strain>
    </source>
</reference>
<protein>
    <recommendedName>
        <fullName evidence="3">Methyltransferase small domain-containing protein</fullName>
    </recommendedName>
</protein>
<keyword evidence="1" id="KW-0808">Transferase</keyword>
<dbReference type="GO" id="GO:0032259">
    <property type="term" value="P:methylation"/>
    <property type="evidence" value="ECO:0007669"/>
    <property type="project" value="UniProtKB-KW"/>
</dbReference>
<dbReference type="GO" id="GO:0008170">
    <property type="term" value="F:N-methyltransferase activity"/>
    <property type="evidence" value="ECO:0007669"/>
    <property type="project" value="UniProtKB-ARBA"/>
</dbReference>
<dbReference type="GO" id="GO:0003676">
    <property type="term" value="F:nucleic acid binding"/>
    <property type="evidence" value="ECO:0007669"/>
    <property type="project" value="InterPro"/>
</dbReference>
<evidence type="ECO:0000259" key="3">
    <source>
        <dbReference type="Pfam" id="PF05175"/>
    </source>
</evidence>
<accession>K1LL24</accession>
<dbReference type="PANTHER" id="PTHR47739">
    <property type="entry name" value="TRNA1(VAL) (ADENINE(37)-N6)-METHYLTRANSFERASE"/>
    <property type="match status" value="1"/>
</dbReference>
<keyword evidence="1" id="KW-0489">Methyltransferase</keyword>